<dbReference type="InterPro" id="IPR001394">
    <property type="entry name" value="Peptidase_C19_UCH"/>
</dbReference>
<dbReference type="GO" id="GO:0005829">
    <property type="term" value="C:cytosol"/>
    <property type="evidence" value="ECO:0007669"/>
    <property type="project" value="TreeGrafter"/>
</dbReference>
<keyword evidence="17" id="KW-1185">Reference proteome</keyword>
<dbReference type="InterPro" id="IPR018200">
    <property type="entry name" value="USP_CS"/>
</dbReference>
<reference evidence="16 17" key="2">
    <citation type="journal article" date="2014" name="J. Gen. Appl. Microbiol.">
        <title>The early diverging ascomycetous budding yeast Saitoella complicata has three histone deacetylases belonging to the Clr6, Hos2, and Rpd3 lineages.</title>
        <authorList>
            <person name="Nishida H."/>
            <person name="Matsumoto T."/>
            <person name="Kondo S."/>
            <person name="Hamamoto M."/>
            <person name="Yoshikawa H."/>
        </authorList>
    </citation>
    <scope>NUCLEOTIDE SEQUENCE [LARGE SCALE GENOMIC DNA]</scope>
    <source>
        <strain evidence="16 17">NRRL Y-17804</strain>
    </source>
</reference>
<dbReference type="GO" id="GO:0004843">
    <property type="term" value="F:cysteine-type deubiquitinase activity"/>
    <property type="evidence" value="ECO:0007669"/>
    <property type="project" value="UniProtKB-EC"/>
</dbReference>
<dbReference type="PANTHER" id="PTHR24006">
    <property type="entry name" value="UBIQUITIN CARBOXYL-TERMINAL HYDROLASE"/>
    <property type="match status" value="1"/>
</dbReference>
<feature type="region of interest" description="Disordered" evidence="12">
    <location>
        <begin position="604"/>
        <end position="674"/>
    </location>
</feature>
<evidence type="ECO:0000256" key="6">
    <source>
        <dbReference type="ARBA" id="ARBA00022771"/>
    </source>
</evidence>
<feature type="compositionally biased region" description="Basic and acidic residues" evidence="12">
    <location>
        <begin position="183"/>
        <end position="194"/>
    </location>
</feature>
<comment type="catalytic activity">
    <reaction evidence="1">
        <text>Thiol-dependent hydrolysis of ester, thioester, amide, peptide and isopeptide bonds formed by the C-terminal Gly of ubiquitin (a 76-residue protein attached to proteins as an intracellular targeting signal).</text>
        <dbReference type="EC" id="3.4.19.12"/>
    </reaction>
</comment>
<evidence type="ECO:0000256" key="7">
    <source>
        <dbReference type="ARBA" id="ARBA00022786"/>
    </source>
</evidence>
<dbReference type="InterPro" id="IPR043472">
    <property type="entry name" value="Macro_dom-like"/>
</dbReference>
<evidence type="ECO:0000313" key="16">
    <source>
        <dbReference type="EMBL" id="GAO51950.1"/>
    </source>
</evidence>
<keyword evidence="6 11" id="KW-0863">Zinc-finger</keyword>
<feature type="compositionally biased region" description="Low complexity" evidence="12">
    <location>
        <begin position="644"/>
        <end position="655"/>
    </location>
</feature>
<dbReference type="PROSITE" id="PS00973">
    <property type="entry name" value="USP_2"/>
    <property type="match status" value="1"/>
</dbReference>
<dbReference type="InterPro" id="IPR028889">
    <property type="entry name" value="USP"/>
</dbReference>
<evidence type="ECO:0000256" key="10">
    <source>
        <dbReference type="ARBA" id="ARBA00022833"/>
    </source>
</evidence>
<accession>A0A0E9NRA6</accession>
<reference evidence="16 17" key="3">
    <citation type="journal article" date="2015" name="Genome Announc.">
        <title>Draft Genome Sequence of the Archiascomycetous Yeast Saitoella complicata.</title>
        <authorList>
            <person name="Yamauchi K."/>
            <person name="Kondo S."/>
            <person name="Hamamoto M."/>
            <person name="Takahashi Y."/>
            <person name="Ogura Y."/>
            <person name="Hayashi T."/>
            <person name="Nishida H."/>
        </authorList>
    </citation>
    <scope>NUCLEOTIDE SEQUENCE [LARGE SCALE GENOMIC DNA]</scope>
    <source>
        <strain evidence="16 17">NRRL Y-17804</strain>
    </source>
</reference>
<feature type="region of interest" description="Disordered" evidence="12">
    <location>
        <begin position="387"/>
        <end position="522"/>
    </location>
</feature>
<organism evidence="16 17">
    <name type="scientific">Saitoella complicata (strain BCRC 22490 / CBS 7301 / JCM 7358 / NBRC 10748 / NRRL Y-17804)</name>
    <dbReference type="NCBI Taxonomy" id="698492"/>
    <lineage>
        <taxon>Eukaryota</taxon>
        <taxon>Fungi</taxon>
        <taxon>Dikarya</taxon>
        <taxon>Ascomycota</taxon>
        <taxon>Taphrinomycotina</taxon>
        <taxon>Taphrinomycotina incertae sedis</taxon>
        <taxon>Saitoella</taxon>
    </lineage>
</organism>
<dbReference type="SMART" id="SM00506">
    <property type="entry name" value="A1pp"/>
    <property type="match status" value="1"/>
</dbReference>
<proteinExistence type="inferred from homology"/>
<dbReference type="GO" id="GO:0006508">
    <property type="term" value="P:proteolysis"/>
    <property type="evidence" value="ECO:0007669"/>
    <property type="project" value="UniProtKB-KW"/>
</dbReference>
<dbReference type="PROSITE" id="PS51154">
    <property type="entry name" value="MACRO"/>
    <property type="match status" value="1"/>
</dbReference>
<dbReference type="GO" id="GO:0005634">
    <property type="term" value="C:nucleus"/>
    <property type="evidence" value="ECO:0007669"/>
    <property type="project" value="TreeGrafter"/>
</dbReference>
<feature type="domain" description="UBP-type" evidence="14">
    <location>
        <begin position="60"/>
        <end position="180"/>
    </location>
</feature>
<dbReference type="Pfam" id="PF01661">
    <property type="entry name" value="Macro"/>
    <property type="match status" value="1"/>
</dbReference>
<keyword evidence="9" id="KW-0788">Thiol protease</keyword>
<evidence type="ECO:0000256" key="2">
    <source>
        <dbReference type="ARBA" id="ARBA00009085"/>
    </source>
</evidence>
<evidence type="ECO:0000256" key="9">
    <source>
        <dbReference type="ARBA" id="ARBA00022807"/>
    </source>
</evidence>
<evidence type="ECO:0000259" key="15">
    <source>
        <dbReference type="PROSITE" id="PS51154"/>
    </source>
</evidence>
<feature type="domain" description="Macro" evidence="15">
    <location>
        <begin position="861"/>
        <end position="1049"/>
    </location>
</feature>
<feature type="compositionally biased region" description="Basic and acidic residues" evidence="12">
    <location>
        <begin position="1065"/>
        <end position="1079"/>
    </location>
</feature>
<dbReference type="InterPro" id="IPR038765">
    <property type="entry name" value="Papain-like_cys_pep_sf"/>
</dbReference>
<dbReference type="InterPro" id="IPR001607">
    <property type="entry name" value="Znf_UBP"/>
</dbReference>
<feature type="compositionally biased region" description="Polar residues" evidence="12">
    <location>
        <begin position="630"/>
        <end position="643"/>
    </location>
</feature>
<reference evidence="16 17" key="1">
    <citation type="journal article" date="2011" name="J. Gen. Appl. Microbiol.">
        <title>Draft genome sequencing of the enigmatic yeast Saitoella complicata.</title>
        <authorList>
            <person name="Nishida H."/>
            <person name="Hamamoto M."/>
            <person name="Sugiyama J."/>
        </authorList>
    </citation>
    <scope>NUCLEOTIDE SEQUENCE [LARGE SCALE GENOMIC DNA]</scope>
    <source>
        <strain evidence="16 17">NRRL Y-17804</strain>
    </source>
</reference>
<evidence type="ECO:0000256" key="8">
    <source>
        <dbReference type="ARBA" id="ARBA00022801"/>
    </source>
</evidence>
<keyword evidence="4" id="KW-0645">Protease</keyword>
<dbReference type="PROSITE" id="PS50235">
    <property type="entry name" value="USP_3"/>
    <property type="match status" value="1"/>
</dbReference>
<dbReference type="EC" id="3.4.19.12" evidence="3"/>
<feature type="compositionally biased region" description="Basic and acidic residues" evidence="12">
    <location>
        <begin position="661"/>
        <end position="673"/>
    </location>
</feature>
<feature type="compositionally biased region" description="Basic and acidic residues" evidence="12">
    <location>
        <begin position="434"/>
        <end position="465"/>
    </location>
</feature>
<dbReference type="STRING" id="698492.A0A0E9NRA6"/>
<dbReference type="Pfam" id="PF00443">
    <property type="entry name" value="UCH"/>
    <property type="match status" value="1"/>
</dbReference>
<dbReference type="AlphaFoldDB" id="A0A0E9NRA6"/>
<dbReference type="SMART" id="SM00290">
    <property type="entry name" value="ZnF_UBP"/>
    <property type="match status" value="1"/>
</dbReference>
<evidence type="ECO:0000256" key="11">
    <source>
        <dbReference type="PROSITE-ProRule" id="PRU00502"/>
    </source>
</evidence>
<dbReference type="InterPro" id="IPR013083">
    <property type="entry name" value="Znf_RING/FYVE/PHD"/>
</dbReference>
<feature type="domain" description="USP" evidence="13">
    <location>
        <begin position="214"/>
        <end position="845"/>
    </location>
</feature>
<evidence type="ECO:0000259" key="14">
    <source>
        <dbReference type="PROSITE" id="PS50271"/>
    </source>
</evidence>
<feature type="region of interest" description="Disordered" evidence="12">
    <location>
        <begin position="1053"/>
        <end position="1103"/>
    </location>
</feature>
<comment type="similarity">
    <text evidence="2">Belongs to the peptidase C19 family.</text>
</comment>
<dbReference type="PROSITE" id="PS00972">
    <property type="entry name" value="USP_1"/>
    <property type="match status" value="1"/>
</dbReference>
<evidence type="ECO:0000256" key="5">
    <source>
        <dbReference type="ARBA" id="ARBA00022723"/>
    </source>
</evidence>
<dbReference type="SUPFAM" id="SSF57850">
    <property type="entry name" value="RING/U-box"/>
    <property type="match status" value="1"/>
</dbReference>
<keyword evidence="10" id="KW-0862">Zinc</keyword>
<dbReference type="Gene3D" id="3.30.40.10">
    <property type="entry name" value="Zinc/RING finger domain, C3HC4 (zinc finger)"/>
    <property type="match status" value="1"/>
</dbReference>
<dbReference type="Gene3D" id="3.90.70.10">
    <property type="entry name" value="Cysteine proteinases"/>
    <property type="match status" value="2"/>
</dbReference>
<gene>
    <name evidence="16" type="ORF">G7K_6038-t1</name>
</gene>
<comment type="caution">
    <text evidence="16">The sequence shown here is derived from an EMBL/GenBank/DDBJ whole genome shotgun (WGS) entry which is preliminary data.</text>
</comment>
<dbReference type="GO" id="GO:0016579">
    <property type="term" value="P:protein deubiquitination"/>
    <property type="evidence" value="ECO:0007669"/>
    <property type="project" value="InterPro"/>
</dbReference>
<dbReference type="EMBL" id="BACD03000056">
    <property type="protein sequence ID" value="GAO51950.1"/>
    <property type="molecule type" value="Genomic_DNA"/>
</dbReference>
<dbReference type="PROSITE" id="PS50271">
    <property type="entry name" value="ZF_UBP"/>
    <property type="match status" value="1"/>
</dbReference>
<keyword evidence="8" id="KW-0378">Hydrolase</keyword>
<dbReference type="GO" id="GO:0008270">
    <property type="term" value="F:zinc ion binding"/>
    <property type="evidence" value="ECO:0007669"/>
    <property type="project" value="UniProtKB-KW"/>
</dbReference>
<keyword evidence="5" id="KW-0479">Metal-binding</keyword>
<dbReference type="SUPFAM" id="SSF52949">
    <property type="entry name" value="Macro domain-like"/>
    <property type="match status" value="1"/>
</dbReference>
<dbReference type="SUPFAM" id="SSF54001">
    <property type="entry name" value="Cysteine proteinases"/>
    <property type="match status" value="1"/>
</dbReference>
<keyword evidence="7" id="KW-0833">Ubl conjugation pathway</keyword>
<dbReference type="Gene3D" id="3.40.220.10">
    <property type="entry name" value="Leucine Aminopeptidase, subunit E, domain 1"/>
    <property type="match status" value="1"/>
</dbReference>
<evidence type="ECO:0000259" key="13">
    <source>
        <dbReference type="PROSITE" id="PS50235"/>
    </source>
</evidence>
<sequence>MKLRAICRRGFQTRFDCLTFVFIIRLRLKLVCISISMTEDLPEILISEVSSDESGNEGGKKCAHLKKGVRVPKVKRALAGFTSQKTGSPVCFSCAAADKNVGAPEGGAVLCLTCAVPFCTRTDAGHGVAHWEATQHPLTINLNTGEVWCYACDDDIKPNGTKNAVIAEVKAVVEKWARKMEEKSEERAVKETKTTAKKGKGSKKDDAGFKTRNPGLVNLGNTCYFNSVFQVMASLSPLHEFISAFPPPSSTGPLTAAFTALLDDFYNSKSTQSISPVGLMTQIGKKGGSTFRRIGDQQDAQELLRTLLEGMRTEEIKTWTQEERELAQKQPTGKTRPKRTFVDQVFGGTLASMVVCDTCKNVSTNFEDFGELSLGCKPVLTPGMVKPPPVPSLGGGRASGFESAPEVELSKSAIEDREKRMRKRDRLKAAMRFSSRDRRTRRESNESAKSGGTDRSRLSMDDARPELTAVVSSADEDGDDADEDAGLRGRLAGMSLGLDRSKSTSRRKSSTRASPGPEQKKEEWGAYLRNLVSWGQQASATAGTAKMKKGQVSIWDCMEEFFQVEKLEGGNAYACEECGKIAAGAKMEVQQVEEAVEMRIEEEKMEVEAQNDAASDTSDESFVHVDVSPAPSSTNGSTAQSYMTAPTTESNTTAPAPSPPSDEKEEKKEEKKPTVMRTAYKRFVIATPPKVLTLHLKRFQQVGRSMRKIDDFVEFEHEIDIQPFIAPDSMDKTTSTEGVSTKYRLVGVVVHIGTMSGGHYISYQLNPRITLAEEAAKKSVTDAPSVEEKPKVWEHRRWCYASDTSVRAATEAEEPNHSEISHSIESGIANAFKAMTASATFFKNIPTLGHLYRLGLRASNNPPFNPSTILNDKISIWNGDLTKIKTHAIVHAGSRSLLGKHTLSAALYDAGGKLLLEDTRRLMGVKIAEAKVTRVHYPSMLIAANWIIHTSGPRYYDEWGDAEEDAPRLLKECYVNCMEKAMEVRATSIAFPAISTGRLYYPIDEAADVALEAVRGMLEKYEDKFERIVFCCYRNSVEDAYLKAVSKYFPPTEDQRNASGAVAKEALRDVKGNEHHGDRQPAQYRGRRHPKEHISPFTDSEEK</sequence>
<evidence type="ECO:0000256" key="4">
    <source>
        <dbReference type="ARBA" id="ARBA00022670"/>
    </source>
</evidence>
<dbReference type="InterPro" id="IPR050164">
    <property type="entry name" value="Peptidase_C19"/>
</dbReference>
<dbReference type="InterPro" id="IPR002589">
    <property type="entry name" value="Macro_dom"/>
</dbReference>
<name>A0A0E9NRA6_SAICN</name>
<dbReference type="Pfam" id="PF02148">
    <property type="entry name" value="zf-UBP"/>
    <property type="match status" value="1"/>
</dbReference>
<protein>
    <recommendedName>
        <fullName evidence="3">ubiquitinyl hydrolase 1</fullName>
        <ecNumber evidence="3">3.4.19.12</ecNumber>
    </recommendedName>
</protein>
<evidence type="ECO:0000256" key="3">
    <source>
        <dbReference type="ARBA" id="ARBA00012759"/>
    </source>
</evidence>
<dbReference type="OMA" id="AVGQWVY"/>
<evidence type="ECO:0000313" key="17">
    <source>
        <dbReference type="Proteomes" id="UP000033140"/>
    </source>
</evidence>
<feature type="region of interest" description="Disordered" evidence="12">
    <location>
        <begin position="183"/>
        <end position="209"/>
    </location>
</feature>
<evidence type="ECO:0000256" key="1">
    <source>
        <dbReference type="ARBA" id="ARBA00000707"/>
    </source>
</evidence>
<dbReference type="Proteomes" id="UP000033140">
    <property type="component" value="Unassembled WGS sequence"/>
</dbReference>
<dbReference type="PANTHER" id="PTHR24006:SF888">
    <property type="entry name" value="UBIQUITIN CARBOXYL-TERMINAL HYDROLASE 30"/>
    <property type="match status" value="1"/>
</dbReference>
<feature type="compositionally biased region" description="Acidic residues" evidence="12">
    <location>
        <begin position="474"/>
        <end position="484"/>
    </location>
</feature>
<evidence type="ECO:0000256" key="12">
    <source>
        <dbReference type="SAM" id="MobiDB-lite"/>
    </source>
</evidence>